<evidence type="ECO:0000259" key="1">
    <source>
        <dbReference type="Pfam" id="PF18765"/>
    </source>
</evidence>
<dbReference type="InterPro" id="IPR052930">
    <property type="entry name" value="TA_antitoxin_MntA"/>
</dbReference>
<comment type="caution">
    <text evidence="2">The sequence shown here is derived from an EMBL/GenBank/DDBJ whole genome shotgun (WGS) entry which is preliminary data.</text>
</comment>
<dbReference type="Gene3D" id="3.30.460.10">
    <property type="entry name" value="Beta Polymerase, domain 2"/>
    <property type="match status" value="1"/>
</dbReference>
<dbReference type="Proteomes" id="UP000238081">
    <property type="component" value="Unassembled WGS sequence"/>
</dbReference>
<name>A0A2S7FEL8_CLOBU</name>
<dbReference type="NCBIfam" id="NF047752">
    <property type="entry name" value="MntA_antitoxin"/>
    <property type="match status" value="1"/>
</dbReference>
<dbReference type="RefSeq" id="WP_052188356.1">
    <property type="nucleotide sequence ID" value="NZ_CP013239.1"/>
</dbReference>
<dbReference type="CDD" id="cd05403">
    <property type="entry name" value="NT_KNTase_like"/>
    <property type="match status" value="1"/>
</dbReference>
<dbReference type="InterPro" id="IPR041633">
    <property type="entry name" value="Polbeta"/>
</dbReference>
<sequence length="138" mass="16184">MNNDHTFILNKLKSFDFVNYINANFKIKSILVFGSVVNGDFTEESDVDIAILGNDKFKIQDILKIELFLEDFLNRSIDVVDLNSTNLDIFIKIDILNTGVSIYTTDNNTYLDTFIDKTDWYYKENQYYFSCRKRDLLS</sequence>
<evidence type="ECO:0000313" key="3">
    <source>
        <dbReference type="Proteomes" id="UP000238081"/>
    </source>
</evidence>
<organism evidence="2 3">
    <name type="scientific">Clostridium butyricum</name>
    <dbReference type="NCBI Taxonomy" id="1492"/>
    <lineage>
        <taxon>Bacteria</taxon>
        <taxon>Bacillati</taxon>
        <taxon>Bacillota</taxon>
        <taxon>Clostridia</taxon>
        <taxon>Eubacteriales</taxon>
        <taxon>Clostridiaceae</taxon>
        <taxon>Clostridium</taxon>
    </lineage>
</organism>
<feature type="domain" description="Polymerase beta nucleotidyltransferase" evidence="1">
    <location>
        <begin position="19"/>
        <end position="107"/>
    </location>
</feature>
<reference evidence="2 3" key="1">
    <citation type="submission" date="2016-01" db="EMBL/GenBank/DDBJ databases">
        <title>Characterization of the Clostridium difficile lineages that are prevalent in Hong Kong and China.</title>
        <authorList>
            <person name="Kwok J.S.-L."/>
            <person name="Lam W.-Y."/>
            <person name="Ip M."/>
            <person name="Chan T.-F."/>
            <person name="Hawkey P.M."/>
            <person name="Tsui S.K.-W."/>
        </authorList>
    </citation>
    <scope>NUCLEOTIDE SEQUENCE [LARGE SCALE GENOMIC DNA]</scope>
    <source>
        <strain evidence="2 3">300064</strain>
    </source>
</reference>
<evidence type="ECO:0000313" key="2">
    <source>
        <dbReference type="EMBL" id="PPV17536.1"/>
    </source>
</evidence>
<dbReference type="Pfam" id="PF18765">
    <property type="entry name" value="Polbeta"/>
    <property type="match status" value="1"/>
</dbReference>
<dbReference type="InterPro" id="IPR043519">
    <property type="entry name" value="NT_sf"/>
</dbReference>
<dbReference type="PANTHER" id="PTHR43852">
    <property type="entry name" value="NUCLEOTIDYLTRANSFERASE"/>
    <property type="match status" value="1"/>
</dbReference>
<dbReference type="EMBL" id="LRDH01000013">
    <property type="protein sequence ID" value="PPV17536.1"/>
    <property type="molecule type" value="Genomic_DNA"/>
</dbReference>
<accession>A0A2S7FEL8</accession>
<dbReference type="AlphaFoldDB" id="A0A2S7FEL8"/>
<dbReference type="PANTHER" id="PTHR43852:SF2">
    <property type="entry name" value="PROTEIN ADENYLYLTRANSFERASE MNTA"/>
    <property type="match status" value="1"/>
</dbReference>
<protein>
    <recommendedName>
        <fullName evidence="1">Polymerase beta nucleotidyltransferase domain-containing protein</fullName>
    </recommendedName>
</protein>
<proteinExistence type="predicted"/>
<dbReference type="SUPFAM" id="SSF81301">
    <property type="entry name" value="Nucleotidyltransferase"/>
    <property type="match status" value="1"/>
</dbReference>
<gene>
    <name evidence="2" type="ORF">AWN73_07205</name>
</gene>